<sequence length="416" mass="47020">MNNWLWGEPTLLSVVFTFIAIALVAAFIPIHSRRITAAVAQEPALKPDQTSKASHFVIRTPTSPFQTRLPQEIIQFIFAYIHPSHVMRFRRLCRQTNSALSTRGFAALNLSLTVDQTLSFKCARNNSSDSDSDIATEVTVRNTAMTDFDRLWFMWPATYQFYYAEKVLSKLTKIKWEDPRLKRMGTRFRHSASASFRKLPHAVGGLTQLKCLILTHMNLQGGVVSSLGNLIHLHTLSLACNRLSGPLPAELLQLIHLKVLNLSFNQLDGPIPRGISDLSQLTSLKLNDNRFTGSIPEQMGSLDQLNLLDLGNNELTGNLPSQVGNLRNVYYLDFSRNLLEGSIPCTFGNLEHLRYLLLHENQMQGEIPFELGQLEELDMISLKGNDLRIPQNAQRIQSFLWQQIRSETEANSMSNM</sequence>
<dbReference type="SUPFAM" id="SSF81383">
    <property type="entry name" value="F-box domain"/>
    <property type="match status" value="1"/>
</dbReference>
<keyword evidence="7 10" id="KW-1133">Transmembrane helix</keyword>
<organism evidence="12 13">
    <name type="scientific">Chytriomyces confervae</name>
    <dbReference type="NCBI Taxonomy" id="246404"/>
    <lineage>
        <taxon>Eukaryota</taxon>
        <taxon>Fungi</taxon>
        <taxon>Fungi incertae sedis</taxon>
        <taxon>Chytridiomycota</taxon>
        <taxon>Chytridiomycota incertae sedis</taxon>
        <taxon>Chytridiomycetes</taxon>
        <taxon>Chytridiales</taxon>
        <taxon>Chytriomycetaceae</taxon>
        <taxon>Chytriomyces</taxon>
    </lineage>
</organism>
<dbReference type="GO" id="GO:0009791">
    <property type="term" value="P:post-embryonic development"/>
    <property type="evidence" value="ECO:0007669"/>
    <property type="project" value="UniProtKB-ARBA"/>
</dbReference>
<dbReference type="STRING" id="246404.A0A507FFU8"/>
<evidence type="ECO:0000256" key="7">
    <source>
        <dbReference type="ARBA" id="ARBA00022989"/>
    </source>
</evidence>
<comment type="subcellular location">
    <subcellularLocation>
        <location evidence="2">Cell envelope</location>
    </subcellularLocation>
    <subcellularLocation>
        <location evidence="1">Membrane</location>
        <topology evidence="1">Single-pass membrane protein</topology>
    </subcellularLocation>
</comment>
<dbReference type="Proteomes" id="UP000320333">
    <property type="component" value="Unassembled WGS sequence"/>
</dbReference>
<dbReference type="InterPro" id="IPR051848">
    <property type="entry name" value="PGIP"/>
</dbReference>
<dbReference type="FunFam" id="3.80.10.10:FF:000453">
    <property type="entry name" value="Leucine-rich receptor-like protein kinase family protein"/>
    <property type="match status" value="1"/>
</dbReference>
<dbReference type="Pfam" id="PF00646">
    <property type="entry name" value="F-box"/>
    <property type="match status" value="1"/>
</dbReference>
<feature type="transmembrane region" description="Helical" evidence="10">
    <location>
        <begin position="12"/>
        <end position="30"/>
    </location>
</feature>
<dbReference type="InterPro" id="IPR055414">
    <property type="entry name" value="LRR_R13L4/SHOC2-like"/>
</dbReference>
<keyword evidence="8 10" id="KW-0472">Membrane</keyword>
<dbReference type="PROSITE" id="PS50181">
    <property type="entry name" value="FBOX"/>
    <property type="match status" value="1"/>
</dbReference>
<keyword evidence="13" id="KW-1185">Reference proteome</keyword>
<keyword evidence="5" id="KW-0732">Signal</keyword>
<dbReference type="SUPFAM" id="SSF52058">
    <property type="entry name" value="L domain-like"/>
    <property type="match status" value="1"/>
</dbReference>
<evidence type="ECO:0000256" key="5">
    <source>
        <dbReference type="ARBA" id="ARBA00022729"/>
    </source>
</evidence>
<evidence type="ECO:0000256" key="2">
    <source>
        <dbReference type="ARBA" id="ARBA00004196"/>
    </source>
</evidence>
<evidence type="ECO:0000256" key="6">
    <source>
        <dbReference type="ARBA" id="ARBA00022737"/>
    </source>
</evidence>
<evidence type="ECO:0000313" key="13">
    <source>
        <dbReference type="Proteomes" id="UP000320333"/>
    </source>
</evidence>
<evidence type="ECO:0000256" key="10">
    <source>
        <dbReference type="SAM" id="Phobius"/>
    </source>
</evidence>
<dbReference type="PANTHER" id="PTHR48059">
    <property type="entry name" value="POLYGALACTURONASE INHIBITOR 1"/>
    <property type="match status" value="1"/>
</dbReference>
<dbReference type="GO" id="GO:0006952">
    <property type="term" value="P:defense response"/>
    <property type="evidence" value="ECO:0007669"/>
    <property type="project" value="UniProtKB-ARBA"/>
</dbReference>
<dbReference type="PANTHER" id="PTHR48059:SF4">
    <property type="entry name" value="POLYGALACTURONASE INHIBITOR 1-RELATED"/>
    <property type="match status" value="1"/>
</dbReference>
<keyword evidence="6" id="KW-0677">Repeat</keyword>
<keyword evidence="3" id="KW-0433">Leucine-rich repeat</keyword>
<comment type="caution">
    <text evidence="12">The sequence shown here is derived from an EMBL/GenBank/DDBJ whole genome shotgun (WGS) entry which is preliminary data.</text>
</comment>
<dbReference type="InterPro" id="IPR032675">
    <property type="entry name" value="LRR_dom_sf"/>
</dbReference>
<name>A0A507FFU8_9FUNG</name>
<dbReference type="Gene3D" id="3.80.10.10">
    <property type="entry name" value="Ribonuclease Inhibitor"/>
    <property type="match status" value="2"/>
</dbReference>
<evidence type="ECO:0000256" key="1">
    <source>
        <dbReference type="ARBA" id="ARBA00004167"/>
    </source>
</evidence>
<evidence type="ECO:0000313" key="12">
    <source>
        <dbReference type="EMBL" id="TPX75231.1"/>
    </source>
</evidence>
<evidence type="ECO:0000256" key="4">
    <source>
        <dbReference type="ARBA" id="ARBA00022692"/>
    </source>
</evidence>
<evidence type="ECO:0000256" key="8">
    <source>
        <dbReference type="ARBA" id="ARBA00023136"/>
    </source>
</evidence>
<dbReference type="GO" id="GO:0051707">
    <property type="term" value="P:response to other organism"/>
    <property type="evidence" value="ECO:0007669"/>
    <property type="project" value="UniProtKB-ARBA"/>
</dbReference>
<evidence type="ECO:0000256" key="9">
    <source>
        <dbReference type="ARBA" id="ARBA00023180"/>
    </source>
</evidence>
<protein>
    <recommendedName>
        <fullName evidence="11">F-box domain-containing protein</fullName>
    </recommendedName>
</protein>
<dbReference type="AlphaFoldDB" id="A0A507FFU8"/>
<accession>A0A507FFU8</accession>
<dbReference type="GO" id="GO:0016020">
    <property type="term" value="C:membrane"/>
    <property type="evidence" value="ECO:0007669"/>
    <property type="project" value="UniProtKB-SubCell"/>
</dbReference>
<dbReference type="Pfam" id="PF00560">
    <property type="entry name" value="LRR_1"/>
    <property type="match status" value="1"/>
</dbReference>
<dbReference type="Pfam" id="PF23598">
    <property type="entry name" value="LRR_14"/>
    <property type="match status" value="1"/>
</dbReference>
<dbReference type="EMBL" id="QEAP01000089">
    <property type="protein sequence ID" value="TPX75231.1"/>
    <property type="molecule type" value="Genomic_DNA"/>
</dbReference>
<dbReference type="OrthoDB" id="676979at2759"/>
<reference evidence="12 13" key="1">
    <citation type="journal article" date="2019" name="Sci. Rep.">
        <title>Comparative genomics of chytrid fungi reveal insights into the obligate biotrophic and pathogenic lifestyle of Synchytrium endobioticum.</title>
        <authorList>
            <person name="van de Vossenberg B.T.L.H."/>
            <person name="Warris S."/>
            <person name="Nguyen H.D.T."/>
            <person name="van Gent-Pelzer M.P.E."/>
            <person name="Joly D.L."/>
            <person name="van de Geest H.C."/>
            <person name="Bonants P.J.M."/>
            <person name="Smith D.S."/>
            <person name="Levesque C.A."/>
            <person name="van der Lee T.A.J."/>
        </authorList>
    </citation>
    <scope>NUCLEOTIDE SEQUENCE [LARGE SCALE GENOMIC DNA]</scope>
    <source>
        <strain evidence="12 13">CBS 675.73</strain>
    </source>
</reference>
<proteinExistence type="predicted"/>
<evidence type="ECO:0000256" key="3">
    <source>
        <dbReference type="ARBA" id="ARBA00022614"/>
    </source>
</evidence>
<feature type="domain" description="F-box" evidence="11">
    <location>
        <begin position="63"/>
        <end position="108"/>
    </location>
</feature>
<keyword evidence="9" id="KW-0325">Glycoprotein</keyword>
<gene>
    <name evidence="12" type="ORF">CcCBS67573_g03488</name>
</gene>
<dbReference type="InterPro" id="IPR001611">
    <property type="entry name" value="Leu-rich_rpt"/>
</dbReference>
<evidence type="ECO:0000259" key="11">
    <source>
        <dbReference type="PROSITE" id="PS50181"/>
    </source>
</evidence>
<keyword evidence="4 10" id="KW-0812">Transmembrane</keyword>
<dbReference type="InterPro" id="IPR001810">
    <property type="entry name" value="F-box_dom"/>
</dbReference>
<dbReference type="InterPro" id="IPR036047">
    <property type="entry name" value="F-box-like_dom_sf"/>
</dbReference>